<dbReference type="InterPro" id="IPR010099">
    <property type="entry name" value="SDR39U1"/>
</dbReference>
<dbReference type="PANTHER" id="PTHR11092">
    <property type="entry name" value="SUGAR NUCLEOTIDE EPIMERASE RELATED"/>
    <property type="match status" value="1"/>
</dbReference>
<dbReference type="InterPro" id="IPR036291">
    <property type="entry name" value="NAD(P)-bd_dom_sf"/>
</dbReference>
<comment type="similarity">
    <text evidence="1">Belongs to the NAD(P)-dependent epimerase/dehydratase family. SDR39U1 subfamily.</text>
</comment>
<accession>K4KI75</accession>
<feature type="domain" description="DUF1731" evidence="3">
    <location>
        <begin position="250"/>
        <end position="296"/>
    </location>
</feature>
<dbReference type="Gene3D" id="3.40.50.720">
    <property type="entry name" value="NAD(P)-binding Rossmann-like Domain"/>
    <property type="match status" value="1"/>
</dbReference>
<evidence type="ECO:0000313" key="4">
    <source>
        <dbReference type="EMBL" id="AFU98849.1"/>
    </source>
</evidence>
<gene>
    <name evidence="4" type="ordered locus">M5M_08300</name>
</gene>
<dbReference type="EMBL" id="CP003746">
    <property type="protein sequence ID" value="AFU98849.1"/>
    <property type="molecule type" value="Genomic_DNA"/>
</dbReference>
<dbReference type="KEGG" id="saga:M5M_08300"/>
<dbReference type="PANTHER" id="PTHR11092:SF0">
    <property type="entry name" value="EPIMERASE FAMILY PROTEIN SDR39U1"/>
    <property type="match status" value="1"/>
</dbReference>
<dbReference type="AlphaFoldDB" id="K4KI75"/>
<sequence length="297" mass="32108">MRILITGATGLIGSHLIPALQQAGHTIWLWVRSPAKAHALWPELHAVSQLDQLPAPDTFQAVINLAGEPIAAKHWTASRKQALRSSRIDLTRVLCEWLSKAPRADRVLLSGSAVGVYGDTGDQLTNEKAPTTGTDFASALCRDWEAAALTQTTAAGRVVLLRTGLVLSGAGGLLKQMRLPFSLGLGGRLGNGGQFMPWIHAQDYVRAVLFILDDHRLKGPINLCAPNPVTNREFARALAQQLHRPCIFPVPAWILRAALGELSDLLLTGQRCQPAALTEKGFTFEFATLAEALDNLL</sequence>
<dbReference type="STRING" id="1117647.M5M_08300"/>
<dbReference type="InterPro" id="IPR013549">
    <property type="entry name" value="DUF1731"/>
</dbReference>
<dbReference type="Pfam" id="PF08338">
    <property type="entry name" value="DUF1731"/>
    <property type="match status" value="1"/>
</dbReference>
<dbReference type="eggNOG" id="COG1090">
    <property type="taxonomic scope" value="Bacteria"/>
</dbReference>
<dbReference type="SUPFAM" id="SSF51735">
    <property type="entry name" value="NAD(P)-binding Rossmann-fold domains"/>
    <property type="match status" value="1"/>
</dbReference>
<dbReference type="HOGENOM" id="CLU_047373_0_2_6"/>
<name>K4KI75_SIMAS</name>
<protein>
    <submittedName>
        <fullName evidence="4">NAD-dependent epimerase/dehydratase</fullName>
    </submittedName>
</protein>
<evidence type="ECO:0000259" key="3">
    <source>
        <dbReference type="Pfam" id="PF08338"/>
    </source>
</evidence>
<proteinExistence type="inferred from homology"/>
<dbReference type="InterPro" id="IPR001509">
    <property type="entry name" value="Epimerase_deHydtase"/>
</dbReference>
<dbReference type="NCBIfam" id="TIGR01777">
    <property type="entry name" value="yfcH"/>
    <property type="match status" value="1"/>
</dbReference>
<keyword evidence="5" id="KW-1185">Reference proteome</keyword>
<reference evidence="4 5" key="1">
    <citation type="journal article" date="2013" name="Genome Announc.">
        <title>Complete genome sequence of Simiduia agarivorans SA1(T), a marine bacterium able to degrade a variety of polysaccharides.</title>
        <authorList>
            <person name="Lin S.Y."/>
            <person name="Shieh W.Y."/>
            <person name="Chen J.S."/>
            <person name="Tang S.L."/>
        </authorList>
    </citation>
    <scope>NUCLEOTIDE SEQUENCE [LARGE SCALE GENOMIC DNA]</scope>
    <source>
        <strain evidence="5">DSM 21679 / JCM 13881 / BCRC 17597 / SA1</strain>
    </source>
</reference>
<dbReference type="Pfam" id="PF01370">
    <property type="entry name" value="Epimerase"/>
    <property type="match status" value="1"/>
</dbReference>
<dbReference type="OrthoDB" id="9801773at2"/>
<evidence type="ECO:0000256" key="1">
    <source>
        <dbReference type="ARBA" id="ARBA00009353"/>
    </source>
</evidence>
<feature type="domain" description="NAD-dependent epimerase/dehydratase" evidence="2">
    <location>
        <begin position="3"/>
        <end position="217"/>
    </location>
</feature>
<dbReference type="RefSeq" id="WP_015047014.1">
    <property type="nucleotide sequence ID" value="NC_018868.3"/>
</dbReference>
<evidence type="ECO:0000313" key="5">
    <source>
        <dbReference type="Proteomes" id="UP000000466"/>
    </source>
</evidence>
<dbReference type="Proteomes" id="UP000000466">
    <property type="component" value="Chromosome"/>
</dbReference>
<organism evidence="4 5">
    <name type="scientific">Simiduia agarivorans (strain DSM 21679 / JCM 13881 / BCRC 17597 / SA1)</name>
    <dbReference type="NCBI Taxonomy" id="1117647"/>
    <lineage>
        <taxon>Bacteria</taxon>
        <taxon>Pseudomonadati</taxon>
        <taxon>Pseudomonadota</taxon>
        <taxon>Gammaproteobacteria</taxon>
        <taxon>Cellvibrionales</taxon>
        <taxon>Cellvibrionaceae</taxon>
        <taxon>Simiduia</taxon>
    </lineage>
</organism>
<evidence type="ECO:0000259" key="2">
    <source>
        <dbReference type="Pfam" id="PF01370"/>
    </source>
</evidence>